<dbReference type="EMBL" id="JASCZI010183360">
    <property type="protein sequence ID" value="MED6189312.1"/>
    <property type="molecule type" value="Genomic_DNA"/>
</dbReference>
<comment type="caution">
    <text evidence="1">The sequence shown here is derived from an EMBL/GenBank/DDBJ whole genome shotgun (WGS) entry which is preliminary data.</text>
</comment>
<evidence type="ECO:0008006" key="3">
    <source>
        <dbReference type="Google" id="ProtNLM"/>
    </source>
</evidence>
<accession>A0ABU6WVE1</accession>
<gene>
    <name evidence="1" type="ORF">PIB30_094763</name>
</gene>
<evidence type="ECO:0000313" key="2">
    <source>
        <dbReference type="Proteomes" id="UP001341840"/>
    </source>
</evidence>
<organism evidence="1 2">
    <name type="scientific">Stylosanthes scabra</name>
    <dbReference type="NCBI Taxonomy" id="79078"/>
    <lineage>
        <taxon>Eukaryota</taxon>
        <taxon>Viridiplantae</taxon>
        <taxon>Streptophyta</taxon>
        <taxon>Embryophyta</taxon>
        <taxon>Tracheophyta</taxon>
        <taxon>Spermatophyta</taxon>
        <taxon>Magnoliopsida</taxon>
        <taxon>eudicotyledons</taxon>
        <taxon>Gunneridae</taxon>
        <taxon>Pentapetalae</taxon>
        <taxon>rosids</taxon>
        <taxon>fabids</taxon>
        <taxon>Fabales</taxon>
        <taxon>Fabaceae</taxon>
        <taxon>Papilionoideae</taxon>
        <taxon>50 kb inversion clade</taxon>
        <taxon>dalbergioids sensu lato</taxon>
        <taxon>Dalbergieae</taxon>
        <taxon>Pterocarpus clade</taxon>
        <taxon>Stylosanthes</taxon>
    </lineage>
</organism>
<name>A0ABU6WVE1_9FABA</name>
<keyword evidence="2" id="KW-1185">Reference proteome</keyword>
<sequence length="127" mass="13771">MVGVGRGGRQLIRDPDINRLDESHHVAGVIGFQDPRTLTPRGVVSNMPPPDCLVSYIREAGFDGPLEMCAFDYDMSLVSALVARWRPETQFPSAVGGVHDHVAGCGLSSRTSHGRRPDQRVCDCGVL</sequence>
<dbReference type="Proteomes" id="UP001341840">
    <property type="component" value="Unassembled WGS sequence"/>
</dbReference>
<proteinExistence type="predicted"/>
<protein>
    <recommendedName>
        <fullName evidence="3">LacI family transcriptional regulator</fullName>
    </recommendedName>
</protein>
<reference evidence="1 2" key="1">
    <citation type="journal article" date="2023" name="Plants (Basel)">
        <title>Bridging the Gap: Combining Genomics and Transcriptomics Approaches to Understand Stylosanthes scabra, an Orphan Legume from the Brazilian Caatinga.</title>
        <authorList>
            <person name="Ferreira-Neto J.R.C."/>
            <person name="da Silva M.D."/>
            <person name="Binneck E."/>
            <person name="de Melo N.F."/>
            <person name="da Silva R.H."/>
            <person name="de Melo A.L.T.M."/>
            <person name="Pandolfi V."/>
            <person name="Bustamante F.O."/>
            <person name="Brasileiro-Vidal A.C."/>
            <person name="Benko-Iseppon A.M."/>
        </authorList>
    </citation>
    <scope>NUCLEOTIDE SEQUENCE [LARGE SCALE GENOMIC DNA]</scope>
    <source>
        <tissue evidence="1">Leaves</tissue>
    </source>
</reference>
<evidence type="ECO:0000313" key="1">
    <source>
        <dbReference type="EMBL" id="MED6189312.1"/>
    </source>
</evidence>